<dbReference type="Bgee" id="WBGene00235277">
    <property type="expression patterns" value="Expressed in pharyngeal muscle cell (C elegans) and 3 other cell types or tissues"/>
</dbReference>
<dbReference type="GO" id="GO:0003743">
    <property type="term" value="F:translation initiation factor activity"/>
    <property type="evidence" value="ECO:0007669"/>
    <property type="project" value="UniProtKB-KW"/>
</dbReference>
<protein>
    <submittedName>
        <fullName evidence="2">Eukaryotic translation initiation factor 3 30 kDa subunit</fullName>
    </submittedName>
</protein>
<dbReference type="AlphaFoldDB" id="U4PLJ0"/>
<feature type="region of interest" description="Disordered" evidence="1">
    <location>
        <begin position="1"/>
        <end position="39"/>
    </location>
</feature>
<dbReference type="HOGENOM" id="CLU_3320510_0_0_1"/>
<dbReference type="RefSeq" id="NP_001294277.1">
    <property type="nucleotide sequence ID" value="NM_001307348.1"/>
</dbReference>
<keyword evidence="2" id="KW-0396">Initiation factor</keyword>
<feature type="compositionally biased region" description="Acidic residues" evidence="1">
    <location>
        <begin position="22"/>
        <end position="39"/>
    </location>
</feature>
<evidence type="ECO:0000313" key="4">
    <source>
        <dbReference type="WormBase" id="T04C4.3"/>
    </source>
</evidence>
<evidence type="ECO:0000313" key="3">
    <source>
        <dbReference type="Proteomes" id="UP000001940"/>
    </source>
</evidence>
<evidence type="ECO:0000256" key="1">
    <source>
        <dbReference type="SAM" id="MobiDB-lite"/>
    </source>
</evidence>
<dbReference type="CTD" id="24104846"/>
<gene>
    <name evidence="2" type="ORF">CELE_T04C4.3</name>
    <name evidence="2 4" type="ORF">T04C4.3</name>
</gene>
<sequence length="39" mass="4329">MVRNADCVVSSRKKDKKKGEDGYEDAEGNSDSDDDFLFG</sequence>
<dbReference type="KEGG" id="cel:CELE_T04C4.3"/>
<dbReference type="InParanoid" id="U4PLJ0"/>
<reference evidence="2 3" key="1">
    <citation type="journal article" date="1998" name="Science">
        <title>Genome sequence of the nematode C. elegans: a platform for investigating biology.</title>
        <authorList>
            <consortium name="The C. elegans sequencing consortium"/>
            <person name="Sulson J.E."/>
            <person name="Waterston R."/>
        </authorList>
    </citation>
    <scope>NUCLEOTIDE SEQUENCE [LARGE SCALE GENOMIC DNA]</scope>
    <source>
        <strain evidence="2 3">Bristol N2</strain>
    </source>
</reference>
<evidence type="ECO:0000313" key="2">
    <source>
        <dbReference type="EMBL" id="CDH92972.1"/>
    </source>
</evidence>
<dbReference type="EMBL" id="BX284604">
    <property type="protein sequence ID" value="CDH92972.1"/>
    <property type="molecule type" value="Genomic_DNA"/>
</dbReference>
<name>U4PLJ0_CAEEL</name>
<organism evidence="2 3">
    <name type="scientific">Caenorhabditis elegans</name>
    <dbReference type="NCBI Taxonomy" id="6239"/>
    <lineage>
        <taxon>Eukaryota</taxon>
        <taxon>Metazoa</taxon>
        <taxon>Ecdysozoa</taxon>
        <taxon>Nematoda</taxon>
        <taxon>Chromadorea</taxon>
        <taxon>Rhabditida</taxon>
        <taxon>Rhabditina</taxon>
        <taxon>Rhabditomorpha</taxon>
        <taxon>Rhabditoidea</taxon>
        <taxon>Rhabditidae</taxon>
        <taxon>Peloderinae</taxon>
        <taxon>Caenorhabditis</taxon>
    </lineage>
</organism>
<dbReference type="Proteomes" id="UP000001940">
    <property type="component" value="Chromosome IV"/>
</dbReference>
<dbReference type="PaxDb" id="6239-T04C4.3"/>
<accession>U4PLJ0</accession>
<keyword evidence="3" id="KW-1185">Reference proteome</keyword>
<dbReference type="AGR" id="WB:WBGene00235277"/>
<keyword evidence="2" id="KW-0648">Protein biosynthesis</keyword>
<proteinExistence type="predicted"/>
<dbReference type="WormBase" id="T04C4.3">
    <property type="protein sequence ID" value="CE48888"/>
    <property type="gene ID" value="WBGene00235277"/>
</dbReference>
<dbReference type="GeneID" id="24104846"/>